<dbReference type="EMBL" id="BAAASK010000013">
    <property type="protein sequence ID" value="GAA2689516.1"/>
    <property type="molecule type" value="Genomic_DNA"/>
</dbReference>
<sequence>MALSRRPSDGGRGPGAPPVPVSRLKDGRFHGYLRHPLPHERDTIVDAVVISYVKAAGPVRQRAIDDLDTRGASVLSVYGQRMASAAVRAGSVDTLRRGLVAVGMAQARLRDARENLYPLAALHDAASLLGASLRNLITEVSDSLPTSAVEELRAFDQRQEQDKSLAAMGLRRLGGGQTLLYS</sequence>
<keyword evidence="3" id="KW-1185">Reference proteome</keyword>
<feature type="region of interest" description="Disordered" evidence="1">
    <location>
        <begin position="1"/>
        <end position="25"/>
    </location>
</feature>
<accession>A0ABN3T0T2</accession>
<organism evidence="2 3">
    <name type="scientific">Streptomyces violaceolatus</name>
    <dbReference type="NCBI Taxonomy" id="67378"/>
    <lineage>
        <taxon>Bacteria</taxon>
        <taxon>Bacillati</taxon>
        <taxon>Actinomycetota</taxon>
        <taxon>Actinomycetes</taxon>
        <taxon>Kitasatosporales</taxon>
        <taxon>Streptomycetaceae</taxon>
        <taxon>Streptomyces</taxon>
        <taxon>Streptomyces violaceoruber group</taxon>
    </lineage>
</organism>
<evidence type="ECO:0000256" key="1">
    <source>
        <dbReference type="SAM" id="MobiDB-lite"/>
    </source>
</evidence>
<dbReference type="Proteomes" id="UP001499989">
    <property type="component" value="Unassembled WGS sequence"/>
</dbReference>
<evidence type="ECO:0000313" key="2">
    <source>
        <dbReference type="EMBL" id="GAA2689516.1"/>
    </source>
</evidence>
<gene>
    <name evidence="2" type="ORF">GCM10010310_45360</name>
</gene>
<proteinExistence type="predicted"/>
<name>A0ABN3T0T2_9ACTN</name>
<comment type="caution">
    <text evidence="2">The sequence shown here is derived from an EMBL/GenBank/DDBJ whole genome shotgun (WGS) entry which is preliminary data.</text>
</comment>
<evidence type="ECO:0000313" key="3">
    <source>
        <dbReference type="Proteomes" id="UP001499989"/>
    </source>
</evidence>
<reference evidence="2 3" key="1">
    <citation type="journal article" date="2019" name="Int. J. Syst. Evol. Microbiol.">
        <title>The Global Catalogue of Microorganisms (GCM) 10K type strain sequencing project: providing services to taxonomists for standard genome sequencing and annotation.</title>
        <authorList>
            <consortium name="The Broad Institute Genomics Platform"/>
            <consortium name="The Broad Institute Genome Sequencing Center for Infectious Disease"/>
            <person name="Wu L."/>
            <person name="Ma J."/>
        </authorList>
    </citation>
    <scope>NUCLEOTIDE SEQUENCE [LARGE SCALE GENOMIC DNA]</scope>
    <source>
        <strain evidence="2 3">JCM 4531</strain>
    </source>
</reference>
<protein>
    <submittedName>
        <fullName evidence="2">Uncharacterized protein</fullName>
    </submittedName>
</protein>